<organism evidence="2 3">
    <name type="scientific">Aspergillus transmontanensis</name>
    <dbReference type="NCBI Taxonomy" id="1034304"/>
    <lineage>
        <taxon>Eukaryota</taxon>
        <taxon>Fungi</taxon>
        <taxon>Dikarya</taxon>
        <taxon>Ascomycota</taxon>
        <taxon>Pezizomycotina</taxon>
        <taxon>Eurotiomycetes</taxon>
        <taxon>Eurotiomycetidae</taxon>
        <taxon>Eurotiales</taxon>
        <taxon>Aspergillaceae</taxon>
        <taxon>Aspergillus</taxon>
        <taxon>Aspergillus subgen. Circumdati</taxon>
    </lineage>
</organism>
<dbReference type="EMBL" id="ML738294">
    <property type="protein sequence ID" value="KAE8319452.1"/>
    <property type="molecule type" value="Genomic_DNA"/>
</dbReference>
<dbReference type="Proteomes" id="UP000325433">
    <property type="component" value="Unassembled WGS sequence"/>
</dbReference>
<sequence length="97" mass="10482">MLTSIAIIIIIIITVAYSTSQNRVSSSRDCQLISPSPRLGKLCPCPQVSTPYPVPVVYRLVRNSIFLLYALQQLGGEGLFRKVSAIGGLACGVDKLM</sequence>
<evidence type="ECO:0000256" key="1">
    <source>
        <dbReference type="SAM" id="SignalP"/>
    </source>
</evidence>
<accession>A0A5N6WFP7</accession>
<proteinExistence type="predicted"/>
<keyword evidence="3" id="KW-1185">Reference proteome</keyword>
<dbReference type="AlphaFoldDB" id="A0A5N6WFP7"/>
<reference evidence="3" key="1">
    <citation type="submission" date="2019-04" db="EMBL/GenBank/DDBJ databases">
        <title>Friends and foes A comparative genomics studyof 23 Aspergillus species from section Flavi.</title>
        <authorList>
            <consortium name="DOE Joint Genome Institute"/>
            <person name="Kjaerbolling I."/>
            <person name="Vesth T."/>
            <person name="Frisvad J.C."/>
            <person name="Nybo J.L."/>
            <person name="Theobald S."/>
            <person name="Kildgaard S."/>
            <person name="Isbrandt T."/>
            <person name="Kuo A."/>
            <person name="Sato A."/>
            <person name="Lyhne E.K."/>
            <person name="Kogle M.E."/>
            <person name="Wiebenga A."/>
            <person name="Kun R.S."/>
            <person name="Lubbers R.J."/>
            <person name="Makela M.R."/>
            <person name="Barry K."/>
            <person name="Chovatia M."/>
            <person name="Clum A."/>
            <person name="Daum C."/>
            <person name="Haridas S."/>
            <person name="He G."/>
            <person name="LaButti K."/>
            <person name="Lipzen A."/>
            <person name="Mondo S."/>
            <person name="Riley R."/>
            <person name="Salamov A."/>
            <person name="Simmons B.A."/>
            <person name="Magnuson J.K."/>
            <person name="Henrissat B."/>
            <person name="Mortensen U.H."/>
            <person name="Larsen T.O."/>
            <person name="Devries R.P."/>
            <person name="Grigoriev I.V."/>
            <person name="Machida M."/>
            <person name="Baker S.E."/>
            <person name="Andersen M.R."/>
        </authorList>
    </citation>
    <scope>NUCLEOTIDE SEQUENCE [LARGE SCALE GENOMIC DNA]</scope>
    <source>
        <strain evidence="3">CBS 130015</strain>
    </source>
</reference>
<evidence type="ECO:0000313" key="3">
    <source>
        <dbReference type="Proteomes" id="UP000325433"/>
    </source>
</evidence>
<keyword evidence="1" id="KW-0732">Signal</keyword>
<feature type="signal peptide" evidence="1">
    <location>
        <begin position="1"/>
        <end position="18"/>
    </location>
</feature>
<protein>
    <submittedName>
        <fullName evidence="2">Uncharacterized protein</fullName>
    </submittedName>
</protein>
<evidence type="ECO:0000313" key="2">
    <source>
        <dbReference type="EMBL" id="KAE8319452.1"/>
    </source>
</evidence>
<feature type="chain" id="PRO_5025042849" evidence="1">
    <location>
        <begin position="19"/>
        <end position="97"/>
    </location>
</feature>
<name>A0A5N6WFP7_9EURO</name>
<gene>
    <name evidence="2" type="ORF">BDV41DRAFT_520027</name>
</gene>